<feature type="domain" description="Farnesoic acid O-methyl transferase" evidence="1">
    <location>
        <begin position="128"/>
        <end position="260"/>
    </location>
</feature>
<dbReference type="OMA" id="QRRNCIP"/>
<reference evidence="2 4" key="2">
    <citation type="journal article" date="2013" name="Nature">
        <title>Insights into bilaterian evolution from three spiralian genomes.</title>
        <authorList>
            <person name="Simakov O."/>
            <person name="Marletaz F."/>
            <person name="Cho S.J."/>
            <person name="Edsinger-Gonzales E."/>
            <person name="Havlak P."/>
            <person name="Hellsten U."/>
            <person name="Kuo D.H."/>
            <person name="Larsson T."/>
            <person name="Lv J."/>
            <person name="Arendt D."/>
            <person name="Savage R."/>
            <person name="Osoegawa K."/>
            <person name="de Jong P."/>
            <person name="Grimwood J."/>
            <person name="Chapman J.A."/>
            <person name="Shapiro H."/>
            <person name="Aerts A."/>
            <person name="Otillar R.P."/>
            <person name="Terry A.Y."/>
            <person name="Boore J.L."/>
            <person name="Grigoriev I.V."/>
            <person name="Lindberg D.R."/>
            <person name="Seaver E.C."/>
            <person name="Weisblat D.A."/>
            <person name="Putnam N.H."/>
            <person name="Rokhsar D.S."/>
        </authorList>
    </citation>
    <scope>NUCLEOTIDE SEQUENCE</scope>
    <source>
        <strain evidence="2 4">I ESC-2004</strain>
    </source>
</reference>
<feature type="non-terminal residue" evidence="2">
    <location>
        <position position="260"/>
    </location>
</feature>
<evidence type="ECO:0000259" key="1">
    <source>
        <dbReference type="Pfam" id="PF12248"/>
    </source>
</evidence>
<dbReference type="PANTHER" id="PTHR36695">
    <property type="entry name" value="AGAP008648-PA"/>
    <property type="match status" value="1"/>
</dbReference>
<organism evidence="2">
    <name type="scientific">Capitella teleta</name>
    <name type="common">Polychaete worm</name>
    <dbReference type="NCBI Taxonomy" id="283909"/>
    <lineage>
        <taxon>Eukaryota</taxon>
        <taxon>Metazoa</taxon>
        <taxon>Spiralia</taxon>
        <taxon>Lophotrochozoa</taxon>
        <taxon>Annelida</taxon>
        <taxon>Polychaeta</taxon>
        <taxon>Sedentaria</taxon>
        <taxon>Scolecida</taxon>
        <taxon>Capitellidae</taxon>
        <taxon>Capitella</taxon>
    </lineage>
</organism>
<feature type="non-terminal residue" evidence="2">
    <location>
        <position position="1"/>
    </location>
</feature>
<proteinExistence type="predicted"/>
<reference evidence="3" key="3">
    <citation type="submission" date="2015-06" db="UniProtKB">
        <authorList>
            <consortium name="EnsemblMetazoa"/>
        </authorList>
    </citation>
    <scope>IDENTIFICATION</scope>
</reference>
<feature type="domain" description="Farnesoic acid O-methyl transferase" evidence="1">
    <location>
        <begin position="1"/>
        <end position="115"/>
    </location>
</feature>
<dbReference type="EMBL" id="AMQN01005976">
    <property type="status" value="NOT_ANNOTATED_CDS"/>
    <property type="molecule type" value="Genomic_DNA"/>
</dbReference>
<dbReference type="AlphaFoldDB" id="R7UVQ9"/>
<evidence type="ECO:0000313" key="2">
    <source>
        <dbReference type="EMBL" id="ELU10678.1"/>
    </source>
</evidence>
<protein>
    <recommendedName>
        <fullName evidence="1">Farnesoic acid O-methyl transferase domain-containing protein</fullName>
    </recommendedName>
</protein>
<evidence type="ECO:0000313" key="3">
    <source>
        <dbReference type="EnsemblMetazoa" id="CapteP63764"/>
    </source>
</evidence>
<accession>R7UVQ9</accession>
<reference evidence="4" key="1">
    <citation type="submission" date="2012-12" db="EMBL/GenBank/DDBJ databases">
        <authorList>
            <person name="Hellsten U."/>
            <person name="Grimwood J."/>
            <person name="Chapman J.A."/>
            <person name="Shapiro H."/>
            <person name="Aerts A."/>
            <person name="Otillar R.P."/>
            <person name="Terry A.Y."/>
            <person name="Boore J.L."/>
            <person name="Simakov O."/>
            <person name="Marletaz F."/>
            <person name="Cho S.-J."/>
            <person name="Edsinger-Gonzales E."/>
            <person name="Havlak P."/>
            <person name="Kuo D.-H."/>
            <person name="Larsson T."/>
            <person name="Lv J."/>
            <person name="Arendt D."/>
            <person name="Savage R."/>
            <person name="Osoegawa K."/>
            <person name="de Jong P."/>
            <person name="Lindberg D.R."/>
            <person name="Seaver E.C."/>
            <person name="Weisblat D.A."/>
            <person name="Putnam N.H."/>
            <person name="Grigoriev I.V."/>
            <person name="Rokhsar D.S."/>
        </authorList>
    </citation>
    <scope>NUCLEOTIDE SEQUENCE</scope>
    <source>
        <strain evidence="4">I ESC-2004</strain>
    </source>
</reference>
<dbReference type="EnsemblMetazoa" id="CapteT63764">
    <property type="protein sequence ID" value="CapteP63764"/>
    <property type="gene ID" value="CapteG63764"/>
</dbReference>
<gene>
    <name evidence="2" type="ORF">CAPTEDRAFT_63764</name>
</gene>
<dbReference type="Pfam" id="PF12248">
    <property type="entry name" value="Methyltransf_FA"/>
    <property type="match status" value="2"/>
</dbReference>
<name>R7UVQ9_CAPTE</name>
<dbReference type="HOGENOM" id="CLU_1055876_0_0_1"/>
<evidence type="ECO:0000313" key="4">
    <source>
        <dbReference type="Proteomes" id="UP000014760"/>
    </source>
</evidence>
<dbReference type="PANTHER" id="PTHR36695:SF12">
    <property type="entry name" value="AGAP008648-PA"/>
    <property type="match status" value="1"/>
</dbReference>
<dbReference type="OrthoDB" id="6123392at2759"/>
<dbReference type="InterPro" id="IPR022041">
    <property type="entry name" value="Methyltransf_FA"/>
</dbReference>
<dbReference type="EMBL" id="KB297286">
    <property type="protein sequence ID" value="ELU10678.1"/>
    <property type="molecule type" value="Genomic_DNA"/>
</dbReference>
<dbReference type="Proteomes" id="UP000014760">
    <property type="component" value="Unassembled WGS sequence"/>
</dbReference>
<sequence>FSVKACNDAHIALSSNPGFTAEHTYEIVLGGASNKKSFIRNETLSASLVSKDTPGILSCDEYREFWISWEHDMIEVGTGTDTGRDMFMNYAGTSLFPIHGLAVSTGWGAEGDWELNLKITFETVDSYTYTQNWVSVVDQDHIVMKVQACADAHIIFSETEDEISDNVYEVIIGGWDNTKSAIRDSADSADIATEAFTPNITDCQEKRPFWISWEDGMLRAGEGNIRDEKVLLEWRDPEPLSIGLGSISTGFGSEGIWQFD</sequence>
<keyword evidence="4" id="KW-1185">Reference proteome</keyword>